<dbReference type="AlphaFoldDB" id="A0LKE7"/>
<evidence type="ECO:0000256" key="3">
    <source>
        <dbReference type="ARBA" id="ARBA00022840"/>
    </source>
</evidence>
<dbReference type="SUPFAM" id="SSF52540">
    <property type="entry name" value="P-loop containing nucleoside triphosphate hydrolases"/>
    <property type="match status" value="1"/>
</dbReference>
<feature type="domain" description="ABC transporter" evidence="4">
    <location>
        <begin position="11"/>
        <end position="247"/>
    </location>
</feature>
<evidence type="ECO:0000313" key="5">
    <source>
        <dbReference type="EMBL" id="ABK17899.1"/>
    </source>
</evidence>
<reference evidence="5 6" key="1">
    <citation type="submission" date="2006-10" db="EMBL/GenBank/DDBJ databases">
        <title>Complete sequence of Syntrophobacter fumaroxidans MPOB.</title>
        <authorList>
            <consortium name="US DOE Joint Genome Institute"/>
            <person name="Copeland A."/>
            <person name="Lucas S."/>
            <person name="Lapidus A."/>
            <person name="Barry K."/>
            <person name="Detter J.C."/>
            <person name="Glavina del Rio T."/>
            <person name="Hammon N."/>
            <person name="Israni S."/>
            <person name="Pitluck S."/>
            <person name="Goltsman E.G."/>
            <person name="Martinez M."/>
            <person name="Schmutz J."/>
            <person name="Larimer F."/>
            <person name="Land M."/>
            <person name="Hauser L."/>
            <person name="Kyrpides N."/>
            <person name="Kim E."/>
            <person name="Boone D.R."/>
            <person name="Brockman F."/>
            <person name="Culley D."/>
            <person name="Ferry J."/>
            <person name="Gunsalus R."/>
            <person name="McInerney M.J."/>
            <person name="Morrison M."/>
            <person name="Plugge C."/>
            <person name="Rohlin L."/>
            <person name="Scholten J."/>
            <person name="Sieber J."/>
            <person name="Stams A.J.M."/>
            <person name="Worm P."/>
            <person name="Henstra A.M."/>
            <person name="Richardson P."/>
        </authorList>
    </citation>
    <scope>NUCLEOTIDE SEQUENCE [LARGE SCALE GENOMIC DNA]</scope>
    <source>
        <strain evidence="6">DSM 10017 / MPOB</strain>
    </source>
</reference>
<dbReference type="SMART" id="SM00382">
    <property type="entry name" value="AAA"/>
    <property type="match status" value="1"/>
</dbReference>
<dbReference type="InterPro" id="IPR050166">
    <property type="entry name" value="ABC_transporter_ATP-bind"/>
</dbReference>
<dbReference type="CDD" id="cd03293">
    <property type="entry name" value="ABC_NrtD_SsuB_transporters"/>
    <property type="match status" value="1"/>
</dbReference>
<dbReference type="Proteomes" id="UP000001784">
    <property type="component" value="Chromosome"/>
</dbReference>
<dbReference type="Pfam" id="PF00005">
    <property type="entry name" value="ABC_tran"/>
    <property type="match status" value="1"/>
</dbReference>
<sequence length="277" mass="30705">MAKATEGNVVAKHVSLVYDPLGVNVLAVADCSFEIEAGSFLAIVGPSGCGKTTLLNMIAGFDTPTEGEIWVDGACVASPSIRLTPGPDRVVVFQHGALFPWRTVLENVCWGPVMQGTMSRDEAVEKGKEILKIAGLEGCENEYPMNISSGMQRRVEIVRALVNEPKILLLDEPFRALDAMTKSVMHQYLLDLFDATGKTIMFITHDLDEAIFLADRVFVMTTRPGRLKQMIEVDLPRPRNLKTKVTDRFIQLRNEALDAVHEEAQKAFERGEREMAK</sequence>
<evidence type="ECO:0000313" key="6">
    <source>
        <dbReference type="Proteomes" id="UP000001784"/>
    </source>
</evidence>
<keyword evidence="2" id="KW-0547">Nucleotide-binding</keyword>
<dbReference type="InterPro" id="IPR003439">
    <property type="entry name" value="ABC_transporter-like_ATP-bd"/>
</dbReference>
<dbReference type="PROSITE" id="PS50893">
    <property type="entry name" value="ABC_TRANSPORTER_2"/>
    <property type="match status" value="1"/>
</dbReference>
<name>A0LKE7_SYNFM</name>
<dbReference type="FunCoup" id="A0LKE7">
    <property type="interactions" value="272"/>
</dbReference>
<dbReference type="PANTHER" id="PTHR42788">
    <property type="entry name" value="TAURINE IMPORT ATP-BINDING PROTEIN-RELATED"/>
    <property type="match status" value="1"/>
</dbReference>
<dbReference type="Gene3D" id="3.40.50.300">
    <property type="entry name" value="P-loop containing nucleotide triphosphate hydrolases"/>
    <property type="match status" value="1"/>
</dbReference>
<keyword evidence="1" id="KW-0813">Transport</keyword>
<keyword evidence="6" id="KW-1185">Reference proteome</keyword>
<dbReference type="InterPro" id="IPR003593">
    <property type="entry name" value="AAA+_ATPase"/>
</dbReference>
<dbReference type="InParanoid" id="A0LKE7"/>
<protein>
    <submittedName>
        <fullName evidence="5">ABC transporter related</fullName>
    </submittedName>
</protein>
<proteinExistence type="predicted"/>
<dbReference type="GO" id="GO:0016887">
    <property type="term" value="F:ATP hydrolysis activity"/>
    <property type="evidence" value="ECO:0007669"/>
    <property type="project" value="InterPro"/>
</dbReference>
<accession>A0LKE7</accession>
<evidence type="ECO:0000256" key="2">
    <source>
        <dbReference type="ARBA" id="ARBA00022741"/>
    </source>
</evidence>
<dbReference type="InterPro" id="IPR017871">
    <property type="entry name" value="ABC_transporter-like_CS"/>
</dbReference>
<dbReference type="EMBL" id="CP000478">
    <property type="protein sequence ID" value="ABK17899.1"/>
    <property type="molecule type" value="Genomic_DNA"/>
</dbReference>
<dbReference type="OrthoDB" id="9809450at2"/>
<gene>
    <name evidence="5" type="ordered locus">Sfum_2217</name>
</gene>
<dbReference type="HOGENOM" id="CLU_000604_1_22_7"/>
<dbReference type="PANTHER" id="PTHR42788:SF13">
    <property type="entry name" value="ALIPHATIC SULFONATES IMPORT ATP-BINDING PROTEIN SSUB"/>
    <property type="match status" value="1"/>
</dbReference>
<dbReference type="InterPro" id="IPR027417">
    <property type="entry name" value="P-loop_NTPase"/>
</dbReference>
<dbReference type="PROSITE" id="PS00211">
    <property type="entry name" value="ABC_TRANSPORTER_1"/>
    <property type="match status" value="1"/>
</dbReference>
<dbReference type="KEGG" id="sfu:Sfum_2217"/>
<dbReference type="STRING" id="335543.Sfum_2217"/>
<organism evidence="5 6">
    <name type="scientific">Syntrophobacter fumaroxidans (strain DSM 10017 / MPOB)</name>
    <dbReference type="NCBI Taxonomy" id="335543"/>
    <lineage>
        <taxon>Bacteria</taxon>
        <taxon>Pseudomonadati</taxon>
        <taxon>Thermodesulfobacteriota</taxon>
        <taxon>Syntrophobacteria</taxon>
        <taxon>Syntrophobacterales</taxon>
        <taxon>Syntrophobacteraceae</taxon>
        <taxon>Syntrophobacter</taxon>
    </lineage>
</organism>
<evidence type="ECO:0000256" key="1">
    <source>
        <dbReference type="ARBA" id="ARBA00022448"/>
    </source>
</evidence>
<evidence type="ECO:0000259" key="4">
    <source>
        <dbReference type="PROSITE" id="PS50893"/>
    </source>
</evidence>
<dbReference type="eggNOG" id="COG1116">
    <property type="taxonomic scope" value="Bacteria"/>
</dbReference>
<dbReference type="GO" id="GO:0005524">
    <property type="term" value="F:ATP binding"/>
    <property type="evidence" value="ECO:0007669"/>
    <property type="project" value="UniProtKB-KW"/>
</dbReference>
<dbReference type="RefSeq" id="WP_011699068.1">
    <property type="nucleotide sequence ID" value="NC_008554.1"/>
</dbReference>
<keyword evidence="3" id="KW-0067">ATP-binding</keyword>